<feature type="compositionally biased region" description="Low complexity" evidence="1">
    <location>
        <begin position="333"/>
        <end position="344"/>
    </location>
</feature>
<name>A0A0C2XKH5_SERVB</name>
<proteinExistence type="predicted"/>
<dbReference type="Pfam" id="PF08045">
    <property type="entry name" value="CDC14"/>
    <property type="match status" value="2"/>
</dbReference>
<keyword evidence="3" id="KW-1185">Reference proteome</keyword>
<feature type="region of interest" description="Disordered" evidence="1">
    <location>
        <begin position="313"/>
        <end position="459"/>
    </location>
</feature>
<dbReference type="HOGENOM" id="CLU_043859_0_0_1"/>
<organism evidence="2 3">
    <name type="scientific">Serendipita vermifera MAFF 305830</name>
    <dbReference type="NCBI Taxonomy" id="933852"/>
    <lineage>
        <taxon>Eukaryota</taxon>
        <taxon>Fungi</taxon>
        <taxon>Dikarya</taxon>
        <taxon>Basidiomycota</taxon>
        <taxon>Agaricomycotina</taxon>
        <taxon>Agaricomycetes</taxon>
        <taxon>Sebacinales</taxon>
        <taxon>Serendipitaceae</taxon>
        <taxon>Serendipita</taxon>
    </lineage>
</organism>
<dbReference type="STRING" id="933852.A0A0C2XKH5"/>
<evidence type="ECO:0000313" key="2">
    <source>
        <dbReference type="EMBL" id="KIM29542.1"/>
    </source>
</evidence>
<dbReference type="PANTHER" id="PTHR34065">
    <property type="entry name" value="CELL DIVISION CONTROL PROTEIN 14"/>
    <property type="match status" value="1"/>
</dbReference>
<dbReference type="EMBL" id="KN824288">
    <property type="protein sequence ID" value="KIM29542.1"/>
    <property type="molecule type" value="Genomic_DNA"/>
</dbReference>
<sequence>MDLSALLDDLSSTRSSNAQRVCALQGIEQLLANLCGPKGLQSAFDAFIRLQNTFEHNVASRLATVLASWLLLLRENLETTKVSSPSESATEPAILQPIMQALSILQGVALLHQPSKAFLGRRWCIQLFLDFIAVSKHIPHSPDASDSGPCSQDGLFIPASNLATSVMDTLLCILVDTPKATRCFEEVGGLDVVVRTLKRPGVHRDVRMKCLEFLYFYLLPEDSDAVYPDSNDQFDETDGSSTPREPTWLAISTPPTTSPSLSSSLSSNASFKPDGTFAPNPKVAELKMLRRDIDFVPATPTKKEQVANLGIGSPLSARGLYTPSTTPSKRRGTTLSSSGSSLDSGMESPAEPRTPRREYHVRGRSDVTLVNVHEEDRRSSYSSRSSQEEIPRTPIKASKYSPVTPKLKTPSRLHTRGTSMASTLVGSPIVSRSDDARSTKKARSRSQLKGGGDDGNQIRSTEEKTAMLGNYLGNVAALVEGMKKAGAWGLE</sequence>
<dbReference type="Proteomes" id="UP000054097">
    <property type="component" value="Unassembled WGS sequence"/>
</dbReference>
<protein>
    <recommendedName>
        <fullName evidence="4">Cell division control protein 14</fullName>
    </recommendedName>
</protein>
<evidence type="ECO:0008006" key="4">
    <source>
        <dbReference type="Google" id="ProtNLM"/>
    </source>
</evidence>
<feature type="compositionally biased region" description="Polar residues" evidence="1">
    <location>
        <begin position="416"/>
        <end position="425"/>
    </location>
</feature>
<evidence type="ECO:0000256" key="1">
    <source>
        <dbReference type="SAM" id="MobiDB-lite"/>
    </source>
</evidence>
<dbReference type="InterPro" id="IPR012535">
    <property type="entry name" value="Cell_div_Cdc14"/>
</dbReference>
<dbReference type="OrthoDB" id="5357220at2759"/>
<evidence type="ECO:0000313" key="3">
    <source>
        <dbReference type="Proteomes" id="UP000054097"/>
    </source>
</evidence>
<gene>
    <name evidence="2" type="ORF">M408DRAFT_22878</name>
</gene>
<dbReference type="PANTHER" id="PTHR34065:SF1">
    <property type="entry name" value="CELL DIVISION CONTROL PROTEIN 14"/>
    <property type="match status" value="1"/>
</dbReference>
<feature type="compositionally biased region" description="Low complexity" evidence="1">
    <location>
        <begin position="252"/>
        <end position="267"/>
    </location>
</feature>
<feature type="region of interest" description="Disordered" evidence="1">
    <location>
        <begin position="228"/>
        <end position="277"/>
    </location>
</feature>
<reference evidence="2 3" key="1">
    <citation type="submission" date="2014-04" db="EMBL/GenBank/DDBJ databases">
        <authorList>
            <consortium name="DOE Joint Genome Institute"/>
            <person name="Kuo A."/>
            <person name="Zuccaro A."/>
            <person name="Kohler A."/>
            <person name="Nagy L.G."/>
            <person name="Floudas D."/>
            <person name="Copeland A."/>
            <person name="Barry K.W."/>
            <person name="Cichocki N."/>
            <person name="Veneault-Fourrey C."/>
            <person name="LaButti K."/>
            <person name="Lindquist E.A."/>
            <person name="Lipzen A."/>
            <person name="Lundell T."/>
            <person name="Morin E."/>
            <person name="Murat C."/>
            <person name="Sun H."/>
            <person name="Tunlid A."/>
            <person name="Henrissat B."/>
            <person name="Grigoriev I.V."/>
            <person name="Hibbett D.S."/>
            <person name="Martin F."/>
            <person name="Nordberg H.P."/>
            <person name="Cantor M.N."/>
            <person name="Hua S.X."/>
        </authorList>
    </citation>
    <scope>NUCLEOTIDE SEQUENCE [LARGE SCALE GENOMIC DNA]</scope>
    <source>
        <strain evidence="2 3">MAFF 305830</strain>
    </source>
</reference>
<feature type="compositionally biased region" description="Basic and acidic residues" evidence="1">
    <location>
        <begin position="353"/>
        <end position="365"/>
    </location>
</feature>
<dbReference type="AlphaFoldDB" id="A0A0C2XKH5"/>
<reference evidence="3" key="2">
    <citation type="submission" date="2015-01" db="EMBL/GenBank/DDBJ databases">
        <title>Evolutionary Origins and Diversification of the Mycorrhizal Mutualists.</title>
        <authorList>
            <consortium name="DOE Joint Genome Institute"/>
            <consortium name="Mycorrhizal Genomics Consortium"/>
            <person name="Kohler A."/>
            <person name="Kuo A."/>
            <person name="Nagy L.G."/>
            <person name="Floudas D."/>
            <person name="Copeland A."/>
            <person name="Barry K.W."/>
            <person name="Cichocki N."/>
            <person name="Veneault-Fourrey C."/>
            <person name="LaButti K."/>
            <person name="Lindquist E.A."/>
            <person name="Lipzen A."/>
            <person name="Lundell T."/>
            <person name="Morin E."/>
            <person name="Murat C."/>
            <person name="Riley R."/>
            <person name="Ohm R."/>
            <person name="Sun H."/>
            <person name="Tunlid A."/>
            <person name="Henrissat B."/>
            <person name="Grigoriev I.V."/>
            <person name="Hibbett D.S."/>
            <person name="Martin F."/>
        </authorList>
    </citation>
    <scope>NUCLEOTIDE SEQUENCE [LARGE SCALE GENOMIC DNA]</scope>
    <source>
        <strain evidence="3">MAFF 305830</strain>
    </source>
</reference>
<accession>A0A0C2XKH5</accession>